<dbReference type="PANTHER" id="PTHR41774">
    <property type="match status" value="1"/>
</dbReference>
<dbReference type="Gene3D" id="3.30.70.120">
    <property type="match status" value="1"/>
</dbReference>
<dbReference type="PANTHER" id="PTHR41774:SF1">
    <property type="entry name" value="NGG1P INTERACTING FACTOR NIF3"/>
    <property type="match status" value="1"/>
</dbReference>
<reference evidence="3" key="1">
    <citation type="journal article" date="2021" name="Nat. Commun.">
        <title>Genetic determinants of endophytism in the Arabidopsis root mycobiome.</title>
        <authorList>
            <person name="Mesny F."/>
            <person name="Miyauchi S."/>
            <person name="Thiergart T."/>
            <person name="Pickel B."/>
            <person name="Atanasova L."/>
            <person name="Karlsson M."/>
            <person name="Huettel B."/>
            <person name="Barry K.W."/>
            <person name="Haridas S."/>
            <person name="Chen C."/>
            <person name="Bauer D."/>
            <person name="Andreopoulos W."/>
            <person name="Pangilinan J."/>
            <person name="LaButti K."/>
            <person name="Riley R."/>
            <person name="Lipzen A."/>
            <person name="Clum A."/>
            <person name="Drula E."/>
            <person name="Henrissat B."/>
            <person name="Kohler A."/>
            <person name="Grigoriev I.V."/>
            <person name="Martin F.M."/>
            <person name="Hacquard S."/>
        </authorList>
    </citation>
    <scope>NUCLEOTIDE SEQUENCE</scope>
    <source>
        <strain evidence="3">MPI-CAGE-CH-0230</strain>
    </source>
</reference>
<dbReference type="OrthoDB" id="4738472at2759"/>
<name>A0A9P8XP15_9PEZI</name>
<sequence length="147" mass="15914">MQHNSHDEQPCCSGSGSGPPPNAPDPTSWSAPPEYTPPTVYRLVFFAPSSQVKVCERAIFAVGAGRSAGGDYTEAATYYSDGAHQKYRPRGLKPNFVRHSESGVRVETTCVGRDVARSAVEALIAVYPQAELSYQLYKVESLDDMLG</sequence>
<dbReference type="EMBL" id="JAGTJQ010000021">
    <property type="protein sequence ID" value="KAH7007953.1"/>
    <property type="molecule type" value="Genomic_DNA"/>
</dbReference>
<dbReference type="InterPro" id="IPR015867">
    <property type="entry name" value="N-reg_PII/ATP_PRibTrfase_C"/>
</dbReference>
<evidence type="ECO:0000256" key="2">
    <source>
        <dbReference type="SAM" id="MobiDB-lite"/>
    </source>
</evidence>
<keyword evidence="4" id="KW-1185">Reference proteome</keyword>
<feature type="region of interest" description="Disordered" evidence="2">
    <location>
        <begin position="1"/>
        <end position="31"/>
    </location>
</feature>
<accession>A0A9P8XP15</accession>
<dbReference type="RefSeq" id="XP_046003741.1">
    <property type="nucleotide sequence ID" value="XM_046156132.1"/>
</dbReference>
<evidence type="ECO:0000313" key="4">
    <source>
        <dbReference type="Proteomes" id="UP000756346"/>
    </source>
</evidence>
<dbReference type="Proteomes" id="UP000756346">
    <property type="component" value="Unassembled WGS sequence"/>
</dbReference>
<evidence type="ECO:0000256" key="1">
    <source>
        <dbReference type="ARBA" id="ARBA00020998"/>
    </source>
</evidence>
<proteinExistence type="predicted"/>
<organism evidence="3 4">
    <name type="scientific">Microdochium trichocladiopsis</name>
    <dbReference type="NCBI Taxonomy" id="1682393"/>
    <lineage>
        <taxon>Eukaryota</taxon>
        <taxon>Fungi</taxon>
        <taxon>Dikarya</taxon>
        <taxon>Ascomycota</taxon>
        <taxon>Pezizomycotina</taxon>
        <taxon>Sordariomycetes</taxon>
        <taxon>Xylariomycetidae</taxon>
        <taxon>Xylariales</taxon>
        <taxon>Microdochiaceae</taxon>
        <taxon>Microdochium</taxon>
    </lineage>
</organism>
<gene>
    <name evidence="3" type="ORF">B0I36DRAFT_343104</name>
</gene>
<dbReference type="AlphaFoldDB" id="A0A9P8XP15"/>
<evidence type="ECO:0000313" key="3">
    <source>
        <dbReference type="EMBL" id="KAH7007953.1"/>
    </source>
</evidence>
<dbReference type="GeneID" id="70185678"/>
<comment type="caution">
    <text evidence="3">The sequence shown here is derived from an EMBL/GenBank/DDBJ whole genome shotgun (WGS) entry which is preliminary data.</text>
</comment>
<protein>
    <recommendedName>
        <fullName evidence="1">ATP phosphoribosyltransferase</fullName>
    </recommendedName>
</protein>